<evidence type="ECO:0000313" key="1">
    <source>
        <dbReference type="EMBL" id="KFM76803.1"/>
    </source>
</evidence>
<protein>
    <submittedName>
        <fullName evidence="1">Uncharacterized protein</fullName>
    </submittedName>
</protein>
<evidence type="ECO:0000313" key="2">
    <source>
        <dbReference type="Proteomes" id="UP000054359"/>
    </source>
</evidence>
<dbReference type="EMBL" id="KK119807">
    <property type="protein sequence ID" value="KFM76803.1"/>
    <property type="molecule type" value="Genomic_DNA"/>
</dbReference>
<dbReference type="Proteomes" id="UP000054359">
    <property type="component" value="Unassembled WGS sequence"/>
</dbReference>
<dbReference type="AlphaFoldDB" id="A0A087UHG4"/>
<dbReference type="PANTHER" id="PTHR45692:SF1">
    <property type="entry name" value="G-PROTEIN COUPLED RECEPTORS FAMILY 2 PROFILE 2 DOMAIN-CONTAINING PROTEIN"/>
    <property type="match status" value="1"/>
</dbReference>
<reference evidence="1 2" key="1">
    <citation type="submission" date="2013-11" db="EMBL/GenBank/DDBJ databases">
        <title>Genome sequencing of Stegodyphus mimosarum.</title>
        <authorList>
            <person name="Bechsgaard J."/>
        </authorList>
    </citation>
    <scope>NUCLEOTIDE SEQUENCE [LARGE SCALE GENOMIC DNA]</scope>
</reference>
<name>A0A087UHG4_STEMI</name>
<feature type="non-terminal residue" evidence="1">
    <location>
        <position position="232"/>
    </location>
</feature>
<dbReference type="OrthoDB" id="283575at2759"/>
<organism evidence="1 2">
    <name type="scientific">Stegodyphus mimosarum</name>
    <name type="common">African social velvet spider</name>
    <dbReference type="NCBI Taxonomy" id="407821"/>
    <lineage>
        <taxon>Eukaryota</taxon>
        <taxon>Metazoa</taxon>
        <taxon>Ecdysozoa</taxon>
        <taxon>Arthropoda</taxon>
        <taxon>Chelicerata</taxon>
        <taxon>Arachnida</taxon>
        <taxon>Araneae</taxon>
        <taxon>Araneomorphae</taxon>
        <taxon>Entelegynae</taxon>
        <taxon>Eresoidea</taxon>
        <taxon>Eresidae</taxon>
        <taxon>Stegodyphus</taxon>
    </lineage>
</organism>
<sequence length="232" mass="26712">MLTEDPKHLNVERLQEATKQIEGVIEYAIYDKKIAHNMLSIVSNMLAINESLLRIGDMNGTTANRVTDLVDKFASEVKLERGESLTLETENLVVKAVSWDPETSDLVDDDLTFSVHYQARQRREYSGKGRYRPLPPSQTFWDEMQDQSTTSFYNDAELTIPIEALLMAQNQTVHELRIKFVAYKNDKFFREKATARWRQCEGSDGYRSRYNCLQTETTGFPGRRVLQASISN</sequence>
<accession>A0A087UHG4</accession>
<gene>
    <name evidence="1" type="ORF">X975_03417</name>
</gene>
<dbReference type="PANTHER" id="PTHR45692">
    <property type="entry name" value="G_PROTEIN_RECEP_F2_4 DOMAIN-CONTAINING PROTEIN"/>
    <property type="match status" value="1"/>
</dbReference>
<proteinExistence type="predicted"/>
<keyword evidence="2" id="KW-1185">Reference proteome</keyword>
<dbReference type="STRING" id="407821.A0A087UHG4"/>